<dbReference type="EMBL" id="CP000916">
    <property type="protein sequence ID" value="ACM22280.1"/>
    <property type="molecule type" value="Genomic_DNA"/>
</dbReference>
<feature type="transmembrane region" description="Helical" evidence="1">
    <location>
        <begin position="189"/>
        <end position="208"/>
    </location>
</feature>
<dbReference type="Pfam" id="PF09997">
    <property type="entry name" value="DUF2238"/>
    <property type="match status" value="1"/>
</dbReference>
<keyword evidence="1" id="KW-0812">Transmembrane</keyword>
<dbReference type="eggNOG" id="ENOG5032B2N">
    <property type="taxonomic scope" value="Bacteria"/>
</dbReference>
<gene>
    <name evidence="2" type="ordered locus">CTN_0103</name>
</gene>
<dbReference type="STRING" id="309803.CTN_0103"/>
<proteinExistence type="predicted"/>
<feature type="transmembrane region" description="Helical" evidence="1">
    <location>
        <begin position="150"/>
        <end position="169"/>
    </location>
</feature>
<protein>
    <submittedName>
        <fullName evidence="2">Uncharacterized protein</fullName>
    </submittedName>
</protein>
<feature type="transmembrane region" description="Helical" evidence="1">
    <location>
        <begin position="121"/>
        <end position="138"/>
    </location>
</feature>
<accession>B9KB83</accession>
<evidence type="ECO:0000313" key="3">
    <source>
        <dbReference type="Proteomes" id="UP000000445"/>
    </source>
</evidence>
<reference evidence="2 3" key="1">
    <citation type="journal article" date="2009" name="Biosci. Biotechnol. Biochem.">
        <title>WeGAS: a web-based microbial genome annotation system.</title>
        <authorList>
            <person name="Lee D."/>
            <person name="Seo H."/>
            <person name="Park C."/>
            <person name="Park K."/>
        </authorList>
    </citation>
    <scope>NUCLEOTIDE SEQUENCE [LARGE SCALE GENOMIC DNA]</scope>
    <source>
        <strain evidence="3">ATCC 49049 / DSM 4359 / NBRC 107923 / NS-E</strain>
    </source>
</reference>
<dbReference type="HOGENOM" id="CLU_1474520_0_0_0"/>
<dbReference type="AlphaFoldDB" id="B9KB83"/>
<dbReference type="Proteomes" id="UP000000445">
    <property type="component" value="Chromosome"/>
</dbReference>
<dbReference type="KEGG" id="tna:CTN_0103"/>
<sequence length="221" mass="25536">MSKRVTDTSSFLTPSANIIAHGGDEEIIDTVERTSERVLNKILILFLGIPAVFSLIRAKIVETVGYFIFWLGGFSPYVYEKIVHQEVPEKTKLMLSSSIFLHSVLGQFMNFYEKIPFWDKYLHFYGSFVVTYFFYQILTKKSRYWNEVPGAILMAFLLGTFSGLLWEIAEFVTDKVVPGYNTQKGLDDTMLDLIFDLLGSYVMAKILYKKKTGHVFWRPRS</sequence>
<organism evidence="2 3">
    <name type="scientific">Thermotoga neapolitana (strain ATCC 49049 / DSM 4359 / NBRC 107923 / NS-E)</name>
    <dbReference type="NCBI Taxonomy" id="309803"/>
    <lineage>
        <taxon>Bacteria</taxon>
        <taxon>Thermotogati</taxon>
        <taxon>Thermotogota</taxon>
        <taxon>Thermotogae</taxon>
        <taxon>Thermotogales</taxon>
        <taxon>Thermotogaceae</taxon>
        <taxon>Thermotoga</taxon>
    </lineage>
</organism>
<keyword evidence="3" id="KW-1185">Reference proteome</keyword>
<keyword evidence="1" id="KW-0472">Membrane</keyword>
<name>B9KB83_THENN</name>
<keyword evidence="1" id="KW-1133">Transmembrane helix</keyword>
<evidence type="ECO:0000256" key="1">
    <source>
        <dbReference type="SAM" id="Phobius"/>
    </source>
</evidence>
<dbReference type="InterPro" id="IPR014509">
    <property type="entry name" value="YjdF-like"/>
</dbReference>
<feature type="transmembrane region" description="Helical" evidence="1">
    <location>
        <begin position="38"/>
        <end position="57"/>
    </location>
</feature>
<evidence type="ECO:0000313" key="2">
    <source>
        <dbReference type="EMBL" id="ACM22280.1"/>
    </source>
</evidence>